<dbReference type="PANTHER" id="PTHR47221:SF6">
    <property type="entry name" value="FIBRINOGEN ALPHA CHAIN"/>
    <property type="match status" value="1"/>
</dbReference>
<evidence type="ECO:0000256" key="6">
    <source>
        <dbReference type="ARBA" id="ARBA00023180"/>
    </source>
</evidence>
<feature type="non-terminal residue" evidence="10">
    <location>
        <position position="1"/>
    </location>
</feature>
<reference evidence="10" key="1">
    <citation type="journal article" date="2023" name="G3 (Bethesda)">
        <title>A reference genome for the long-term kleptoplast-retaining sea slug Elysia crispata morphotype clarki.</title>
        <authorList>
            <person name="Eastman K.E."/>
            <person name="Pendleton A.L."/>
            <person name="Shaikh M.A."/>
            <person name="Suttiyut T."/>
            <person name="Ogas R."/>
            <person name="Tomko P."/>
            <person name="Gavelis G."/>
            <person name="Widhalm J.R."/>
            <person name="Wisecaver J.H."/>
        </authorList>
    </citation>
    <scope>NUCLEOTIDE SEQUENCE</scope>
    <source>
        <strain evidence="10">ECLA1</strain>
    </source>
</reference>
<proteinExistence type="predicted"/>
<dbReference type="GO" id="GO:0030674">
    <property type="term" value="F:protein-macromolecule adaptor activity"/>
    <property type="evidence" value="ECO:0007669"/>
    <property type="project" value="TreeGrafter"/>
</dbReference>
<keyword evidence="11" id="KW-1185">Reference proteome</keyword>
<keyword evidence="3" id="KW-0732">Signal</keyword>
<comment type="subcellular location">
    <subcellularLocation>
        <location evidence="1">Secreted</location>
    </subcellularLocation>
</comment>
<sequence length="595" mass="67290">LGLVLKRETSAVSRDRRLCGVLICEEIVSPTSDKARTVPSVVFDNIESMSVFKRVSTTSDVSAMHKREDLIGSVTSEAPSLSQVANGRKIDGLLEAERATIRVELVKQDDCQAEFVCQVRGLDTQGRQALSSSSLVPHPSHREDQVYDRREMPAMSLQLYTSLQQLISQSVEGLVNTFERRLDDKFDVFENRIEDKIDNNNNLNKLIQLDSKVSTELAQFRTEARTDILDSLDTMKNRVYDEQKDALKNVSDLFKTTLNNTSDLLSSMESELDLLKTYGQMNLVTVRNETEAIREMLTSGEVSFRCLKNAKTTTDKKTMPVVCIRGMNVSYPKYIKTSQFTLQREILCDTQTDGGGWTVIQRRTKGDVFFNRDWDSYKEGFGKLDGDFWLGNEAIHILTYVQPQELRVELRSGDKDYFANYKRFQVKSESDKYRLQLGAVSSSLDDGNYGLSYSNGASFSTFDRDNDQNSGSCAISYKAGWWYKSCEYSRLNSPWSGDKLRDACALVEQIGFEYSATVIAAIFAVGFCVTSCFFGFRRWRTERGGYSYISLADGSRKQHGGSSYSREPIPQKQQTPQTGRFLQSSTFSSSGHMSW</sequence>
<accession>A0AAE0ZLV7</accession>
<keyword evidence="5" id="KW-1015">Disulfide bond</keyword>
<evidence type="ECO:0000256" key="5">
    <source>
        <dbReference type="ARBA" id="ARBA00023157"/>
    </source>
</evidence>
<dbReference type="GO" id="GO:0005577">
    <property type="term" value="C:fibrinogen complex"/>
    <property type="evidence" value="ECO:0007669"/>
    <property type="project" value="TreeGrafter"/>
</dbReference>
<dbReference type="Proteomes" id="UP001283361">
    <property type="component" value="Unassembled WGS sequence"/>
</dbReference>
<dbReference type="SMART" id="SM00186">
    <property type="entry name" value="FBG"/>
    <property type="match status" value="1"/>
</dbReference>
<dbReference type="GO" id="GO:0034116">
    <property type="term" value="P:positive regulation of heterotypic cell-cell adhesion"/>
    <property type="evidence" value="ECO:0007669"/>
    <property type="project" value="TreeGrafter"/>
</dbReference>
<feature type="domain" description="Fibrinogen C-terminal" evidence="9">
    <location>
        <begin position="314"/>
        <end position="495"/>
    </location>
</feature>
<evidence type="ECO:0000256" key="1">
    <source>
        <dbReference type="ARBA" id="ARBA00004613"/>
    </source>
</evidence>
<comment type="caution">
    <text evidence="10">The sequence shown here is derived from an EMBL/GenBank/DDBJ whole genome shotgun (WGS) entry which is preliminary data.</text>
</comment>
<keyword evidence="8" id="KW-0472">Membrane</keyword>
<dbReference type="AlphaFoldDB" id="A0AAE0ZLV7"/>
<name>A0AAE0ZLV7_9GAST</name>
<dbReference type="InterPro" id="IPR014716">
    <property type="entry name" value="Fibrinogen_a/b/g_C_1"/>
</dbReference>
<dbReference type="PROSITE" id="PS51406">
    <property type="entry name" value="FIBRINOGEN_C_2"/>
    <property type="match status" value="1"/>
</dbReference>
<keyword evidence="8" id="KW-1133">Transmembrane helix</keyword>
<evidence type="ECO:0000313" key="10">
    <source>
        <dbReference type="EMBL" id="KAK3771547.1"/>
    </source>
</evidence>
<evidence type="ECO:0000256" key="3">
    <source>
        <dbReference type="ARBA" id="ARBA00022729"/>
    </source>
</evidence>
<feature type="compositionally biased region" description="Polar residues" evidence="7">
    <location>
        <begin position="560"/>
        <end position="595"/>
    </location>
</feature>
<dbReference type="Gene3D" id="3.90.215.10">
    <property type="entry name" value="Gamma Fibrinogen, chain A, domain 1"/>
    <property type="match status" value="1"/>
</dbReference>
<keyword evidence="2" id="KW-0964">Secreted</keyword>
<keyword evidence="8" id="KW-0812">Transmembrane</keyword>
<evidence type="ECO:0000256" key="2">
    <source>
        <dbReference type="ARBA" id="ARBA00022525"/>
    </source>
</evidence>
<gene>
    <name evidence="10" type="ORF">RRG08_066637</name>
</gene>
<evidence type="ECO:0000256" key="4">
    <source>
        <dbReference type="ARBA" id="ARBA00023054"/>
    </source>
</evidence>
<evidence type="ECO:0000256" key="8">
    <source>
        <dbReference type="SAM" id="Phobius"/>
    </source>
</evidence>
<evidence type="ECO:0000259" key="9">
    <source>
        <dbReference type="PROSITE" id="PS51406"/>
    </source>
</evidence>
<dbReference type="InterPro" id="IPR002181">
    <property type="entry name" value="Fibrinogen_a/b/g_C_dom"/>
</dbReference>
<dbReference type="GO" id="GO:0005201">
    <property type="term" value="F:extracellular matrix structural constituent"/>
    <property type="evidence" value="ECO:0007669"/>
    <property type="project" value="TreeGrafter"/>
</dbReference>
<keyword evidence="4" id="KW-0175">Coiled coil</keyword>
<evidence type="ECO:0000256" key="7">
    <source>
        <dbReference type="SAM" id="MobiDB-lite"/>
    </source>
</evidence>
<evidence type="ECO:0000313" key="11">
    <source>
        <dbReference type="Proteomes" id="UP001283361"/>
    </source>
</evidence>
<dbReference type="EMBL" id="JAWDGP010003723">
    <property type="protein sequence ID" value="KAK3771547.1"/>
    <property type="molecule type" value="Genomic_DNA"/>
</dbReference>
<dbReference type="PANTHER" id="PTHR47221">
    <property type="entry name" value="FIBRINOGEN ALPHA CHAIN"/>
    <property type="match status" value="1"/>
</dbReference>
<feature type="region of interest" description="Disordered" evidence="7">
    <location>
        <begin position="554"/>
        <end position="595"/>
    </location>
</feature>
<keyword evidence="6" id="KW-0325">Glycoprotein</keyword>
<organism evidence="10 11">
    <name type="scientific">Elysia crispata</name>
    <name type="common">lettuce slug</name>
    <dbReference type="NCBI Taxonomy" id="231223"/>
    <lineage>
        <taxon>Eukaryota</taxon>
        <taxon>Metazoa</taxon>
        <taxon>Spiralia</taxon>
        <taxon>Lophotrochozoa</taxon>
        <taxon>Mollusca</taxon>
        <taxon>Gastropoda</taxon>
        <taxon>Heterobranchia</taxon>
        <taxon>Euthyneura</taxon>
        <taxon>Panpulmonata</taxon>
        <taxon>Sacoglossa</taxon>
        <taxon>Placobranchoidea</taxon>
        <taxon>Plakobranchidae</taxon>
        <taxon>Elysia</taxon>
    </lineage>
</organism>
<dbReference type="InterPro" id="IPR037579">
    <property type="entry name" value="FIB_ANG-like"/>
</dbReference>
<feature type="transmembrane region" description="Helical" evidence="8">
    <location>
        <begin position="514"/>
        <end position="536"/>
    </location>
</feature>
<dbReference type="SUPFAM" id="SSF56496">
    <property type="entry name" value="Fibrinogen C-terminal domain-like"/>
    <property type="match status" value="1"/>
</dbReference>
<dbReference type="CDD" id="cd00087">
    <property type="entry name" value="FReD"/>
    <property type="match status" value="1"/>
</dbReference>
<dbReference type="Gene3D" id="4.10.530.10">
    <property type="entry name" value="Gamma-fibrinogen Carboxyl Terminal Fragment, domain 2"/>
    <property type="match status" value="1"/>
</dbReference>
<dbReference type="Pfam" id="PF00147">
    <property type="entry name" value="Fibrinogen_C"/>
    <property type="match status" value="1"/>
</dbReference>
<dbReference type="InterPro" id="IPR036056">
    <property type="entry name" value="Fibrinogen-like_C"/>
</dbReference>
<protein>
    <recommendedName>
        <fullName evidence="9">Fibrinogen C-terminal domain-containing protein</fullName>
    </recommendedName>
</protein>